<proteinExistence type="predicted"/>
<dbReference type="Proteomes" id="UP001234297">
    <property type="component" value="Chromosome 8"/>
</dbReference>
<reference evidence="1 2" key="1">
    <citation type="journal article" date="2022" name="Hortic Res">
        <title>A haplotype resolved chromosomal level avocado genome allows analysis of novel avocado genes.</title>
        <authorList>
            <person name="Nath O."/>
            <person name="Fletcher S.J."/>
            <person name="Hayward A."/>
            <person name="Shaw L.M."/>
            <person name="Masouleh A.K."/>
            <person name="Furtado A."/>
            <person name="Henry R.J."/>
            <person name="Mitter N."/>
        </authorList>
    </citation>
    <scope>NUCLEOTIDE SEQUENCE [LARGE SCALE GENOMIC DNA]</scope>
    <source>
        <strain evidence="2">cv. Hass</strain>
    </source>
</reference>
<keyword evidence="2" id="KW-1185">Reference proteome</keyword>
<accession>A0ACC2LHA3</accession>
<dbReference type="EMBL" id="CM056816">
    <property type="protein sequence ID" value="KAJ8632809.1"/>
    <property type="molecule type" value="Genomic_DNA"/>
</dbReference>
<organism evidence="1 2">
    <name type="scientific">Persea americana</name>
    <name type="common">Avocado</name>
    <dbReference type="NCBI Taxonomy" id="3435"/>
    <lineage>
        <taxon>Eukaryota</taxon>
        <taxon>Viridiplantae</taxon>
        <taxon>Streptophyta</taxon>
        <taxon>Embryophyta</taxon>
        <taxon>Tracheophyta</taxon>
        <taxon>Spermatophyta</taxon>
        <taxon>Magnoliopsida</taxon>
        <taxon>Magnoliidae</taxon>
        <taxon>Laurales</taxon>
        <taxon>Lauraceae</taxon>
        <taxon>Persea</taxon>
    </lineage>
</organism>
<evidence type="ECO:0000313" key="1">
    <source>
        <dbReference type="EMBL" id="KAJ8632809.1"/>
    </source>
</evidence>
<comment type="caution">
    <text evidence="1">The sequence shown here is derived from an EMBL/GenBank/DDBJ whole genome shotgun (WGS) entry which is preliminary data.</text>
</comment>
<sequence>MPTQGSTLSVSCKVYDLPLLVPAMGYHKLNFDRSVNAEFLNSHLIHVSAMMAKKKNPLVFFDISIDGGRAEKMVFELFSDVVPKTAENFRALCTGEKGIGASTGKPLHYKGSPLHRIIKGFMAQGGDFSKLNGTGGESIYGGKFADENFKLGHDGPGLLSMANAGRDTNGSQFFITFKSSHHLDGKHVVFGKVVHGMDILKKLERVGTDGGKPACPVKIVDCGESSESNTYSAVRTEKEKKRKISREDASSDDSSDGRGRERSTRSQRERRKKRKRRYSSPDSYSSEDNSSDSDSSDSDTDSYSSPSDTTSSDEKRRRKSKRDRHRRGKRKRDHRREKQRRRQDKRSRHKSKWSTETSSDSVSESTSGSSDNEKVNGRGSAHKTSKSSQTAKKSLQGAGKQSSPVLEKARAADWPKRNEQKASEDSSHEEGEFSQENELINGSGIRDKSNQDVNQDINLDDYSSRSPVPSHRRSPSASPKPSPKYSPARGRRKSLQLRSINKSPARESNKQKGTDCLSSPIRSPGHKAPVQSAFNHGQNLSKSPSVDGATKRTRKGRGFSERYSYVRRYRTPSPERSPVRSHRFGQKNFQYRDHDRFVRYRSYSVRSPPPRRYGSPPRGRSPSRYRNRRSRSRSVSGSLVGYRGHARSRSHSRARSQSPAGERPTMSEKLRSRLGPQGGGNMSYTERLTSRSRSLTPTKSDDDAGPRHSRGKASRVLACVNGNFAKDSNAHFWIYFGYNMKGP</sequence>
<evidence type="ECO:0000313" key="2">
    <source>
        <dbReference type="Proteomes" id="UP001234297"/>
    </source>
</evidence>
<name>A0ACC2LHA3_PERAE</name>
<gene>
    <name evidence="1" type="ORF">MRB53_026145</name>
</gene>
<protein>
    <submittedName>
        <fullName evidence="1">Uncharacterized protein</fullName>
    </submittedName>
</protein>